<sequence length="292" mass="31531">MKSVRGVMLAEDEVMIREYEASYIDNPKSEGYVIATNRRLIFTGSTSTTTGSSILVRDTKIDTITGIYGGLTRKKSIIQIIIGVLIALVSLYFLINEGGLVAFIALLLGAFMTYRGFNASGVQMYLYVLSSQTSPSISVSVEASRGLFSRINNHDAAMTVAASGPGRHTEQMIKEISALIQDIQIMGDLAVNKWNNHQMVDEPVQPKPSTNEQFSTVVATVKQTANKVKETAVTASEVVSEVSKKAKENKEEKLAAAQNTKACSCGTVCASDADFCTECGNKLDSKSEVIFG</sequence>
<evidence type="ECO:0000313" key="2">
    <source>
        <dbReference type="EMBL" id="OKA33161.1"/>
    </source>
</evidence>
<keyword evidence="1" id="KW-1133">Transmembrane helix</keyword>
<evidence type="ECO:0000256" key="1">
    <source>
        <dbReference type="SAM" id="Phobius"/>
    </source>
</evidence>
<keyword evidence="1" id="KW-0472">Membrane</keyword>
<proteinExistence type="predicted"/>
<dbReference type="RefSeq" id="WP_073519030.1">
    <property type="nucleotide sequence ID" value="NZ_MPOM01000005.1"/>
</dbReference>
<protein>
    <submittedName>
        <fullName evidence="2">Uncharacterized protein</fullName>
    </submittedName>
</protein>
<comment type="caution">
    <text evidence="2">The sequence shown here is derived from an EMBL/GenBank/DDBJ whole genome shotgun (WGS) entry which is preliminary data.</text>
</comment>
<feature type="transmembrane region" description="Helical" evidence="1">
    <location>
        <begin position="100"/>
        <end position="117"/>
    </location>
</feature>
<dbReference type="AlphaFoldDB" id="A0A1C4FM99"/>
<organism evidence="2 3">
    <name type="scientific">Bacillus cereus</name>
    <dbReference type="NCBI Taxonomy" id="1396"/>
    <lineage>
        <taxon>Bacteria</taxon>
        <taxon>Bacillati</taxon>
        <taxon>Bacillota</taxon>
        <taxon>Bacilli</taxon>
        <taxon>Bacillales</taxon>
        <taxon>Bacillaceae</taxon>
        <taxon>Bacillus</taxon>
        <taxon>Bacillus cereus group</taxon>
    </lineage>
</organism>
<dbReference type="Proteomes" id="UP000186535">
    <property type="component" value="Unassembled WGS sequence"/>
</dbReference>
<evidence type="ECO:0000313" key="3">
    <source>
        <dbReference type="Proteomes" id="UP000186535"/>
    </source>
</evidence>
<feature type="transmembrane region" description="Helical" evidence="1">
    <location>
        <begin position="77"/>
        <end position="94"/>
    </location>
</feature>
<keyword evidence="1" id="KW-0812">Transmembrane</keyword>
<gene>
    <name evidence="2" type="ORF">BJR07_26570</name>
</gene>
<name>A0A1C4FM99_BACCE</name>
<accession>A0A1C4FM99</accession>
<reference evidence="2 3" key="1">
    <citation type="submission" date="2016-11" db="EMBL/GenBank/DDBJ databases">
        <title>Identification of Bacillus cereus isolated from egg-white.</title>
        <authorList>
            <person name="Soni A."/>
            <person name="Oey I."/>
            <person name="Silcock P."/>
            <person name="Bremer P."/>
        </authorList>
    </citation>
    <scope>NUCLEOTIDE SEQUENCE [LARGE SCALE GENOMIC DNA]</scope>
    <source>
        <strain evidence="2 3">NZAS03</strain>
    </source>
</reference>
<dbReference type="EMBL" id="MPON01000013">
    <property type="protein sequence ID" value="OKA33161.1"/>
    <property type="molecule type" value="Genomic_DNA"/>
</dbReference>